<accession>A0A3S7N8Q5</accession>
<keyword evidence="2" id="KW-1185">Reference proteome</keyword>
<protein>
    <submittedName>
        <fullName evidence="1">HNS binding protein</fullName>
    </submittedName>
</protein>
<proteinExistence type="predicted"/>
<dbReference type="EMBL" id="MH491167">
    <property type="protein sequence ID" value="AWY03146.1"/>
    <property type="molecule type" value="Genomic_DNA"/>
</dbReference>
<evidence type="ECO:0000313" key="2">
    <source>
        <dbReference type="Proteomes" id="UP000293224"/>
    </source>
</evidence>
<sequence>MAITKRLTCKFDLKIVFTSEDVESYALELVEMTKGYVSGEKQDGLTRKLVETAVEHGVEAAIELHLKSVLASKLKDELPEDGATLSNISVGFKR</sequence>
<evidence type="ECO:0000313" key="1">
    <source>
        <dbReference type="EMBL" id="AWY03146.1"/>
    </source>
</evidence>
<name>A0A3S7N8Q5_9CAUD</name>
<organism evidence="1 2">
    <name type="scientific">Cronobacter phage GW1</name>
    <dbReference type="NCBI Taxonomy" id="2200756"/>
    <lineage>
        <taxon>Viruses</taxon>
        <taxon>Duplodnaviria</taxon>
        <taxon>Heunggongvirae</taxon>
        <taxon>Uroviricota</taxon>
        <taxon>Caudoviricetes</taxon>
        <taxon>Autographivirales</taxon>
        <taxon>Autotranscriptaviridae</taxon>
        <taxon>Studiervirinae</taxon>
        <taxon>Kayfunavirus</taxon>
        <taxon>Kayfunavirus GW1</taxon>
    </lineage>
</organism>
<dbReference type="Proteomes" id="UP000293224">
    <property type="component" value="Segment"/>
</dbReference>
<gene>
    <name evidence="1" type="ORF">GW1_00033</name>
</gene>
<reference evidence="1 2" key="1">
    <citation type="journal article" date="2019" name="Arch. Virol.">
        <title>Complete genome analysis of a novel phage GW1 lysing Cronobacter.</title>
        <authorList>
            <person name="Zeng H."/>
            <person name="He W."/>
            <person name="Li C."/>
            <person name="Zhang J."/>
            <person name="Ling N."/>
            <person name="Ding Y."/>
            <person name="Xue L."/>
            <person name="Chen M."/>
            <person name="Wu H."/>
            <person name="Wu Q."/>
        </authorList>
    </citation>
    <scope>NUCLEOTIDE SEQUENCE [LARGE SCALE GENOMIC DNA]</scope>
</reference>